<accession>A0A3D8Y4R8</accession>
<dbReference type="Proteomes" id="UP000256373">
    <property type="component" value="Unassembled WGS sequence"/>
</dbReference>
<keyword evidence="1" id="KW-0472">Membrane</keyword>
<gene>
    <name evidence="2" type="ORF">DSL64_23935</name>
</gene>
<proteinExistence type="predicted"/>
<comment type="caution">
    <text evidence="2">The sequence shown here is derived from an EMBL/GenBank/DDBJ whole genome shotgun (WGS) entry which is preliminary data.</text>
</comment>
<keyword evidence="1" id="KW-1133">Transmembrane helix</keyword>
<organism evidence="2 3">
    <name type="scientific">Dyadobacter luteus</name>
    <dbReference type="NCBI Taxonomy" id="2259619"/>
    <lineage>
        <taxon>Bacteria</taxon>
        <taxon>Pseudomonadati</taxon>
        <taxon>Bacteroidota</taxon>
        <taxon>Cytophagia</taxon>
        <taxon>Cytophagales</taxon>
        <taxon>Spirosomataceae</taxon>
        <taxon>Dyadobacter</taxon>
    </lineage>
</organism>
<sequence length="269" mass="30926">MPVGGNSSVFQKGVSEKLHLINAVCMKFILFSLFFFLNIGFVYGQFSDSLTHRVRLSTSGTFNKTSEGMTYLLNNSGNFSVKKKRFVMNTNAAWLYGGTLETMTNNDVNASVDFNVYNKKVPDFYYWGLVNFTSSFSLKINEQVQSGLGLAYRIVNKENLMFSVSDGILYERSNIIQPDSAEFGYQTVRNSLRLQLNWKHKDFITLTGSGFWQPSLTYRNDHIVTTNLNVGFKVWRWVTLNTALNYNLISRTEKENFILTYGIVFERFF</sequence>
<dbReference type="InterPro" id="IPR007433">
    <property type="entry name" value="DUF481"/>
</dbReference>
<reference evidence="2 3" key="1">
    <citation type="submission" date="2018-07" db="EMBL/GenBank/DDBJ databases">
        <title>Dyadobacter roseus sp. nov., isolated from rose rhizosphere soil.</title>
        <authorList>
            <person name="Chen L."/>
        </authorList>
    </citation>
    <scope>NUCLEOTIDE SEQUENCE [LARGE SCALE GENOMIC DNA]</scope>
    <source>
        <strain evidence="2 3">RS19</strain>
    </source>
</reference>
<evidence type="ECO:0000256" key="1">
    <source>
        <dbReference type="SAM" id="Phobius"/>
    </source>
</evidence>
<dbReference type="Pfam" id="PF04338">
    <property type="entry name" value="DUF481"/>
    <property type="match status" value="1"/>
</dbReference>
<keyword evidence="1" id="KW-0812">Transmembrane</keyword>
<keyword evidence="3" id="KW-1185">Reference proteome</keyword>
<name>A0A3D8Y4R8_9BACT</name>
<evidence type="ECO:0000313" key="2">
    <source>
        <dbReference type="EMBL" id="REA57407.1"/>
    </source>
</evidence>
<evidence type="ECO:0008006" key="4">
    <source>
        <dbReference type="Google" id="ProtNLM"/>
    </source>
</evidence>
<feature type="transmembrane region" description="Helical" evidence="1">
    <location>
        <begin position="20"/>
        <end position="43"/>
    </location>
</feature>
<evidence type="ECO:0000313" key="3">
    <source>
        <dbReference type="Proteomes" id="UP000256373"/>
    </source>
</evidence>
<dbReference type="AlphaFoldDB" id="A0A3D8Y4R8"/>
<dbReference type="EMBL" id="QNUL01000028">
    <property type="protein sequence ID" value="REA57407.1"/>
    <property type="molecule type" value="Genomic_DNA"/>
</dbReference>
<protein>
    <recommendedName>
        <fullName evidence="4">DUF481 domain-containing protein</fullName>
    </recommendedName>
</protein>